<feature type="compositionally biased region" description="Polar residues" evidence="1">
    <location>
        <begin position="265"/>
        <end position="275"/>
    </location>
</feature>
<evidence type="ECO:0000256" key="1">
    <source>
        <dbReference type="SAM" id="MobiDB-lite"/>
    </source>
</evidence>
<protein>
    <submittedName>
        <fullName evidence="2">Uncharacterized protein</fullName>
    </submittedName>
</protein>
<feature type="compositionally biased region" description="Polar residues" evidence="1">
    <location>
        <begin position="16"/>
        <end position="27"/>
    </location>
</feature>
<evidence type="ECO:0000313" key="3">
    <source>
        <dbReference type="Proteomes" id="UP001150062"/>
    </source>
</evidence>
<feature type="region of interest" description="Disordered" evidence="1">
    <location>
        <begin position="343"/>
        <end position="366"/>
    </location>
</feature>
<feature type="compositionally biased region" description="Polar residues" evidence="1">
    <location>
        <begin position="217"/>
        <end position="234"/>
    </location>
</feature>
<evidence type="ECO:0000313" key="2">
    <source>
        <dbReference type="EMBL" id="KAJ6228674.1"/>
    </source>
</evidence>
<feature type="region of interest" description="Disordered" evidence="1">
    <location>
        <begin position="51"/>
        <end position="163"/>
    </location>
</feature>
<name>A0ABQ8XBN2_9EUKA</name>
<feature type="compositionally biased region" description="Basic residues" evidence="1">
    <location>
        <begin position="152"/>
        <end position="161"/>
    </location>
</feature>
<dbReference type="Proteomes" id="UP001150062">
    <property type="component" value="Unassembled WGS sequence"/>
</dbReference>
<gene>
    <name evidence="2" type="ORF">M0813_08711</name>
</gene>
<feature type="compositionally biased region" description="Basic and acidic residues" evidence="1">
    <location>
        <begin position="348"/>
        <end position="366"/>
    </location>
</feature>
<sequence>MYNLNDTIRKDKFDPPNQQTNSPNSKQLPRYKNLSLVNKSIQLQLQPSVYKRKRNRSRNRNKNRNNAPRIKNCKLLNNTHKPNKHFVRHKKRSKNKNPNGNTFFEKNSKDQPKSKQKNSNISTFQKQRTPKKKLNKKAPHKSFYRNKNLGKQSKKKGKKKSQWTSYFLPIKHTTSKDQDQLEAPRKNYYGLISNPPRDYNFQKNNRLLKTRRYTNPLPLSTKPTNYFNTQPQNRKSQKHNKHCLHPLKQKIAKKDQLNTKKKHTGTSLNKSTPTHTGFGIERITNPITDLDEFKKKRKQIELKNNYKRHSADNFTLFEKGTMEDLLDENFWKTPIFQNEFESEQEIDLNEKPKRKPESISKTENMKSDLKNDLQTKILSETIEKGNEIENIKDLSFHFNEDSFENLVLLQKIKQFARENFELNQKLVGVQERIGEIQKSKMN</sequence>
<feature type="compositionally biased region" description="Polar residues" evidence="1">
    <location>
        <begin position="96"/>
        <end position="105"/>
    </location>
</feature>
<feature type="compositionally biased region" description="Polar residues" evidence="1">
    <location>
        <begin position="117"/>
        <end position="127"/>
    </location>
</feature>
<feature type="compositionally biased region" description="Basic residues" evidence="1">
    <location>
        <begin position="51"/>
        <end position="63"/>
    </location>
</feature>
<feature type="region of interest" description="Disordered" evidence="1">
    <location>
        <begin position="1"/>
        <end position="28"/>
    </location>
</feature>
<keyword evidence="3" id="KW-1185">Reference proteome</keyword>
<feature type="region of interest" description="Disordered" evidence="1">
    <location>
        <begin position="215"/>
        <end position="241"/>
    </location>
</feature>
<feature type="region of interest" description="Disordered" evidence="1">
    <location>
        <begin position="257"/>
        <end position="280"/>
    </location>
</feature>
<feature type="compositionally biased region" description="Basic residues" evidence="1">
    <location>
        <begin position="81"/>
        <end position="95"/>
    </location>
</feature>
<reference evidence="2" key="1">
    <citation type="submission" date="2022-08" db="EMBL/GenBank/DDBJ databases">
        <title>Novel sulfate-reducing endosymbionts in the free-living metamonad Anaeramoeba.</title>
        <authorList>
            <person name="Jerlstrom-Hultqvist J."/>
            <person name="Cepicka I."/>
            <person name="Gallot-Lavallee L."/>
            <person name="Salas-Leiva D."/>
            <person name="Curtis B.A."/>
            <person name="Zahonova K."/>
            <person name="Pipaliya S."/>
            <person name="Dacks J."/>
            <person name="Roger A.J."/>
        </authorList>
    </citation>
    <scope>NUCLEOTIDE SEQUENCE</scope>
    <source>
        <strain evidence="2">Schooner1</strain>
    </source>
</reference>
<accession>A0ABQ8XBN2</accession>
<feature type="compositionally biased region" description="Basic residues" evidence="1">
    <location>
        <begin position="128"/>
        <end position="144"/>
    </location>
</feature>
<proteinExistence type="predicted"/>
<dbReference type="EMBL" id="JAOAOG010000326">
    <property type="protein sequence ID" value="KAJ6228674.1"/>
    <property type="molecule type" value="Genomic_DNA"/>
</dbReference>
<comment type="caution">
    <text evidence="2">The sequence shown here is derived from an EMBL/GenBank/DDBJ whole genome shotgun (WGS) entry which is preliminary data.</text>
</comment>
<organism evidence="2 3">
    <name type="scientific">Anaeramoeba flamelloides</name>
    <dbReference type="NCBI Taxonomy" id="1746091"/>
    <lineage>
        <taxon>Eukaryota</taxon>
        <taxon>Metamonada</taxon>
        <taxon>Anaeramoebidae</taxon>
        <taxon>Anaeramoeba</taxon>
    </lineage>
</organism>